<accession>A0A9P3PNX3</accession>
<dbReference type="EMBL" id="BRPK01000006">
    <property type="protein sequence ID" value="GLB38898.1"/>
    <property type="molecule type" value="Genomic_DNA"/>
</dbReference>
<keyword evidence="2" id="KW-1185">Reference proteome</keyword>
<proteinExistence type="predicted"/>
<sequence length="237" mass="27096">MLDRATLSSYHLLIPSIHVFLRRASTSAETHFDNVLHIIGRYVQVLYFHTTWGAITQICLLSVLLSPNCRSLVPRNVEFPYTIPRGLSHLQHLTTLHTRSIVVDDVGPLPHEERKTQNVDEPGYLVSLPASPLSLSRLRRCRIKSLKYGIPACRGLFGVAEEHLREIEIGFNLFSLRLDGHASISAAYETYKRSAAECYRVGLEILQTLPSQIEEFELRENAEPEDLRIVRPEEWRD</sequence>
<evidence type="ECO:0000313" key="2">
    <source>
        <dbReference type="Proteomes" id="UP001063166"/>
    </source>
</evidence>
<comment type="caution">
    <text evidence="1">The sequence shown here is derived from an EMBL/GenBank/DDBJ whole genome shotgun (WGS) entry which is preliminary data.</text>
</comment>
<protein>
    <submittedName>
        <fullName evidence="1">Uncharacterized protein</fullName>
    </submittedName>
</protein>
<dbReference type="AlphaFoldDB" id="A0A9P3PNX3"/>
<organism evidence="1 2">
    <name type="scientific">Lyophyllum shimeji</name>
    <name type="common">Hon-shimeji</name>
    <name type="synonym">Tricholoma shimeji</name>
    <dbReference type="NCBI Taxonomy" id="47721"/>
    <lineage>
        <taxon>Eukaryota</taxon>
        <taxon>Fungi</taxon>
        <taxon>Dikarya</taxon>
        <taxon>Basidiomycota</taxon>
        <taxon>Agaricomycotina</taxon>
        <taxon>Agaricomycetes</taxon>
        <taxon>Agaricomycetidae</taxon>
        <taxon>Agaricales</taxon>
        <taxon>Tricholomatineae</taxon>
        <taxon>Lyophyllaceae</taxon>
        <taxon>Lyophyllum</taxon>
    </lineage>
</organism>
<gene>
    <name evidence="1" type="ORF">LshimejAT787_0600600</name>
</gene>
<reference evidence="1" key="1">
    <citation type="submission" date="2022-07" db="EMBL/GenBank/DDBJ databases">
        <title>The genome of Lyophyllum shimeji provides insight into the initial evolution of ectomycorrhizal fungal genome.</title>
        <authorList>
            <person name="Kobayashi Y."/>
            <person name="Shibata T."/>
            <person name="Hirakawa H."/>
            <person name="Shigenobu S."/>
            <person name="Nishiyama T."/>
            <person name="Yamada A."/>
            <person name="Hasebe M."/>
            <person name="Kawaguchi M."/>
        </authorList>
    </citation>
    <scope>NUCLEOTIDE SEQUENCE</scope>
    <source>
        <strain evidence="1">AT787</strain>
    </source>
</reference>
<dbReference type="Proteomes" id="UP001063166">
    <property type="component" value="Unassembled WGS sequence"/>
</dbReference>
<name>A0A9P3PNX3_LYOSH</name>
<evidence type="ECO:0000313" key="1">
    <source>
        <dbReference type="EMBL" id="GLB38898.1"/>
    </source>
</evidence>